<dbReference type="InterPro" id="IPR033393">
    <property type="entry name" value="NRBF2_MIT"/>
</dbReference>
<dbReference type="PANTHER" id="PTHR14964:SF2">
    <property type="entry name" value="NUCLEAR RECEPTOR-BINDING FACTOR 2"/>
    <property type="match status" value="1"/>
</dbReference>
<proteinExistence type="predicted"/>
<dbReference type="AlphaFoldDB" id="A0A9N9XLP5"/>
<protein>
    <recommendedName>
        <fullName evidence="2">Nuclear receptor-binding factor 2 MIT domain-containing protein</fullName>
    </recommendedName>
</protein>
<dbReference type="Proteomes" id="UP001153712">
    <property type="component" value="Chromosome 12"/>
</dbReference>
<organism evidence="3 4">
    <name type="scientific">Phyllotreta striolata</name>
    <name type="common">Striped flea beetle</name>
    <name type="synonym">Crioceris striolata</name>
    <dbReference type="NCBI Taxonomy" id="444603"/>
    <lineage>
        <taxon>Eukaryota</taxon>
        <taxon>Metazoa</taxon>
        <taxon>Ecdysozoa</taxon>
        <taxon>Arthropoda</taxon>
        <taxon>Hexapoda</taxon>
        <taxon>Insecta</taxon>
        <taxon>Pterygota</taxon>
        <taxon>Neoptera</taxon>
        <taxon>Endopterygota</taxon>
        <taxon>Coleoptera</taxon>
        <taxon>Polyphaga</taxon>
        <taxon>Cucujiformia</taxon>
        <taxon>Chrysomeloidea</taxon>
        <taxon>Chrysomelidae</taxon>
        <taxon>Galerucinae</taxon>
        <taxon>Alticini</taxon>
        <taxon>Phyllotreta</taxon>
    </lineage>
</organism>
<keyword evidence="1" id="KW-0175">Coiled coil</keyword>
<accession>A0A9N9XLP5</accession>
<reference evidence="3" key="1">
    <citation type="submission" date="2022-01" db="EMBL/GenBank/DDBJ databases">
        <authorList>
            <person name="King R."/>
        </authorList>
    </citation>
    <scope>NUCLEOTIDE SEQUENCE</scope>
</reference>
<sequence>MENSSLNKAHQQQRRAEALLRQKKFDECIECHKQAVEYLEDSLKLTENPRALESLRLQIASHQKQIELVKMKIAQTQINNSRKAAQLQKRKISMPSSDGDLEGSEEGLEAAIYRTIEVHDSLIDYLGKRGGSDNDSVKSYSASDNEEKLEKETAQIIGCKHPKDDADIIEELKVLSGQLRDSVKCLLLQLDDRNKEIEKLKSTIRILESEKQKACQAKNNASLKVVTDSSGGTSPYIYSPCSELSPDIVNDCRSLPPLAPLEMPNFDFFDFIKSSNSNAAGNE</sequence>
<evidence type="ECO:0000313" key="4">
    <source>
        <dbReference type="Proteomes" id="UP001153712"/>
    </source>
</evidence>
<dbReference type="Gene3D" id="1.20.58.80">
    <property type="entry name" value="Phosphotransferase system, lactose/cellobiose-type IIA subunit"/>
    <property type="match status" value="1"/>
</dbReference>
<dbReference type="InterPro" id="IPR039679">
    <property type="entry name" value="NRBF2"/>
</dbReference>
<evidence type="ECO:0000313" key="3">
    <source>
        <dbReference type="EMBL" id="CAG9856725.1"/>
    </source>
</evidence>
<feature type="coiled-coil region" evidence="1">
    <location>
        <begin position="183"/>
        <end position="217"/>
    </location>
</feature>
<dbReference type="OrthoDB" id="3694230at2759"/>
<evidence type="ECO:0000256" key="1">
    <source>
        <dbReference type="SAM" id="Coils"/>
    </source>
</evidence>
<dbReference type="PANTHER" id="PTHR14964">
    <property type="entry name" value="NUCLEAR RECEPTOR BINDING FACTOR 2"/>
    <property type="match status" value="1"/>
</dbReference>
<feature type="domain" description="Nuclear receptor-binding factor 2 MIT" evidence="2">
    <location>
        <begin position="4"/>
        <end position="83"/>
    </location>
</feature>
<evidence type="ECO:0000259" key="2">
    <source>
        <dbReference type="Pfam" id="PF17169"/>
    </source>
</evidence>
<dbReference type="SUPFAM" id="SSF140361">
    <property type="entry name" value="MIT domain-like"/>
    <property type="match status" value="1"/>
</dbReference>
<name>A0A9N9XLP5_PHYSR</name>
<dbReference type="Pfam" id="PF17169">
    <property type="entry name" value="NRBF2_MIT"/>
    <property type="match status" value="1"/>
</dbReference>
<dbReference type="GO" id="GO:0006914">
    <property type="term" value="P:autophagy"/>
    <property type="evidence" value="ECO:0007669"/>
    <property type="project" value="InterPro"/>
</dbReference>
<gene>
    <name evidence="3" type="ORF">PHYEVI_LOCUS3143</name>
</gene>
<keyword evidence="4" id="KW-1185">Reference proteome</keyword>
<dbReference type="EMBL" id="OU900105">
    <property type="protein sequence ID" value="CAG9856725.1"/>
    <property type="molecule type" value="Genomic_DNA"/>
</dbReference>